<dbReference type="AlphaFoldDB" id="A0AAP0JMQ0"/>
<comment type="caution">
    <text evidence="1">The sequence shown here is derived from an EMBL/GenBank/DDBJ whole genome shotgun (WGS) entry which is preliminary data.</text>
</comment>
<dbReference type="PANTHER" id="PTHR33484:SF3">
    <property type="entry name" value="HYDROXYPROLINE-RICH GLYCOPROTEIN FAMILY PROTEIN"/>
    <property type="match status" value="1"/>
</dbReference>
<proteinExistence type="predicted"/>
<evidence type="ECO:0000313" key="1">
    <source>
        <dbReference type="EMBL" id="KAK9136827.1"/>
    </source>
</evidence>
<protein>
    <submittedName>
        <fullName evidence="1">Uncharacterized protein</fullName>
    </submittedName>
</protein>
<sequence length="78" mass="8920">MASQAHLAKVAKEGFAMVDEWRKKTNAQQYGHARHQPTPTRKEINCKQAAQIYGGTLYVDYTRKKTYSKLLSHTIHST</sequence>
<dbReference type="PANTHER" id="PTHR33484">
    <property type="entry name" value="BNAC07G33360D PROTEIN"/>
    <property type="match status" value="1"/>
</dbReference>
<accession>A0AAP0JMQ0</accession>
<dbReference type="Proteomes" id="UP001417504">
    <property type="component" value="Unassembled WGS sequence"/>
</dbReference>
<keyword evidence="2" id="KW-1185">Reference proteome</keyword>
<name>A0AAP0JMQ0_9MAGN</name>
<dbReference type="EMBL" id="JBBNAE010000003">
    <property type="protein sequence ID" value="KAK9136827.1"/>
    <property type="molecule type" value="Genomic_DNA"/>
</dbReference>
<reference evidence="1 2" key="1">
    <citation type="submission" date="2024-01" db="EMBL/GenBank/DDBJ databases">
        <title>Genome assemblies of Stephania.</title>
        <authorList>
            <person name="Yang L."/>
        </authorList>
    </citation>
    <scope>NUCLEOTIDE SEQUENCE [LARGE SCALE GENOMIC DNA]</scope>
    <source>
        <strain evidence="1">QJT</strain>
        <tissue evidence="1">Leaf</tissue>
    </source>
</reference>
<evidence type="ECO:0000313" key="2">
    <source>
        <dbReference type="Proteomes" id="UP001417504"/>
    </source>
</evidence>
<organism evidence="1 2">
    <name type="scientific">Stephania japonica</name>
    <dbReference type="NCBI Taxonomy" id="461633"/>
    <lineage>
        <taxon>Eukaryota</taxon>
        <taxon>Viridiplantae</taxon>
        <taxon>Streptophyta</taxon>
        <taxon>Embryophyta</taxon>
        <taxon>Tracheophyta</taxon>
        <taxon>Spermatophyta</taxon>
        <taxon>Magnoliopsida</taxon>
        <taxon>Ranunculales</taxon>
        <taxon>Menispermaceae</taxon>
        <taxon>Menispermoideae</taxon>
        <taxon>Cissampelideae</taxon>
        <taxon>Stephania</taxon>
    </lineage>
</organism>
<gene>
    <name evidence="1" type="ORF">Sjap_007421</name>
</gene>